<name>A0A0R3DJE5_9BRAD</name>
<dbReference type="EMBL" id="LJYG01000086">
    <property type="protein sequence ID" value="KRQ09994.1"/>
    <property type="molecule type" value="Genomic_DNA"/>
</dbReference>
<evidence type="ECO:0000256" key="1">
    <source>
        <dbReference type="SAM" id="MobiDB-lite"/>
    </source>
</evidence>
<reference evidence="2 3" key="1">
    <citation type="submission" date="2015-09" db="EMBL/GenBank/DDBJ databases">
        <title>Draft Genome Sequence of Bradyrhizobium manausense Strain BR 3351T, a Novel Symbiotic Nitrogen-Fixing Alphaproteobacterium Isolated from Brazilian Amazon Rain Forest.</title>
        <authorList>
            <person name="De Araujo J.L."/>
            <person name="Zilli J.E."/>
        </authorList>
    </citation>
    <scope>NUCLEOTIDE SEQUENCE [LARGE SCALE GENOMIC DNA]</scope>
    <source>
        <strain evidence="2 3">BR3351</strain>
    </source>
</reference>
<comment type="caution">
    <text evidence="2">The sequence shown here is derived from an EMBL/GenBank/DDBJ whole genome shotgun (WGS) entry which is preliminary data.</text>
</comment>
<feature type="compositionally biased region" description="Polar residues" evidence="1">
    <location>
        <begin position="1"/>
        <end position="10"/>
    </location>
</feature>
<organism evidence="2 3">
    <name type="scientific">Bradyrhizobium manausense</name>
    <dbReference type="NCBI Taxonomy" id="989370"/>
    <lineage>
        <taxon>Bacteria</taxon>
        <taxon>Pseudomonadati</taxon>
        <taxon>Pseudomonadota</taxon>
        <taxon>Alphaproteobacteria</taxon>
        <taxon>Hyphomicrobiales</taxon>
        <taxon>Nitrobacteraceae</taxon>
        <taxon>Bradyrhizobium</taxon>
    </lineage>
</organism>
<feature type="region of interest" description="Disordered" evidence="1">
    <location>
        <begin position="1"/>
        <end position="38"/>
    </location>
</feature>
<dbReference type="AlphaFoldDB" id="A0A0R3DJE5"/>
<proteinExistence type="predicted"/>
<gene>
    <name evidence="2" type="ORF">AOQ71_20200</name>
</gene>
<evidence type="ECO:0000313" key="3">
    <source>
        <dbReference type="Proteomes" id="UP000051936"/>
    </source>
</evidence>
<sequence>MKIGNNSYQRTGRDIHRGDMKQATTVDHQPAIGANPDSRSKAMRWRFLGEFLKRRVGGHIDPAFSIIEVLPMLYDDFLCQLSMPGNREATTGKLAMGCR</sequence>
<protein>
    <submittedName>
        <fullName evidence="2">Uncharacterized protein</fullName>
    </submittedName>
</protein>
<accession>A0A0R3DJE5</accession>
<feature type="compositionally biased region" description="Basic and acidic residues" evidence="1">
    <location>
        <begin position="11"/>
        <end position="20"/>
    </location>
</feature>
<dbReference type="Proteomes" id="UP000051936">
    <property type="component" value="Unassembled WGS sequence"/>
</dbReference>
<keyword evidence="3" id="KW-1185">Reference proteome</keyword>
<evidence type="ECO:0000313" key="2">
    <source>
        <dbReference type="EMBL" id="KRQ09994.1"/>
    </source>
</evidence>